<evidence type="ECO:0000256" key="3">
    <source>
        <dbReference type="ARBA" id="ARBA00023125"/>
    </source>
</evidence>
<evidence type="ECO:0000313" key="7">
    <source>
        <dbReference type="Proteomes" id="UP000515804"/>
    </source>
</evidence>
<dbReference type="KEGG" id="tcn:H9L16_12340"/>
<dbReference type="InterPro" id="IPR002104">
    <property type="entry name" value="Integrase_catalytic"/>
</dbReference>
<dbReference type="Pfam" id="PF00589">
    <property type="entry name" value="Phage_integrase"/>
    <property type="match status" value="1"/>
</dbReference>
<evidence type="ECO:0000256" key="1">
    <source>
        <dbReference type="ARBA" id="ARBA00008857"/>
    </source>
</evidence>
<dbReference type="AlphaFoldDB" id="A0A7G9SUY4"/>
<keyword evidence="7" id="KW-1185">Reference proteome</keyword>
<gene>
    <name evidence="6" type="ORF">H9L16_12340</name>
</gene>
<organism evidence="6 7">
    <name type="scientific">Thermomonas carbonis</name>
    <dbReference type="NCBI Taxonomy" id="1463158"/>
    <lineage>
        <taxon>Bacteria</taxon>
        <taxon>Pseudomonadati</taxon>
        <taxon>Pseudomonadota</taxon>
        <taxon>Gammaproteobacteria</taxon>
        <taxon>Lysobacterales</taxon>
        <taxon>Lysobacteraceae</taxon>
        <taxon>Thermomonas</taxon>
    </lineage>
</organism>
<dbReference type="EMBL" id="CP060719">
    <property type="protein sequence ID" value="QNN71659.1"/>
    <property type="molecule type" value="Genomic_DNA"/>
</dbReference>
<evidence type="ECO:0000259" key="5">
    <source>
        <dbReference type="PROSITE" id="PS51898"/>
    </source>
</evidence>
<dbReference type="NCBIfam" id="TIGR02249">
    <property type="entry name" value="integrase_gron"/>
    <property type="match status" value="1"/>
</dbReference>
<dbReference type="GO" id="GO:0006310">
    <property type="term" value="P:DNA recombination"/>
    <property type="evidence" value="ECO:0007669"/>
    <property type="project" value="UniProtKB-KW"/>
</dbReference>
<dbReference type="InterPro" id="IPR010998">
    <property type="entry name" value="Integrase_recombinase_N"/>
</dbReference>
<dbReference type="GO" id="GO:0003677">
    <property type="term" value="F:DNA binding"/>
    <property type="evidence" value="ECO:0007669"/>
    <property type="project" value="UniProtKB-KW"/>
</dbReference>
<dbReference type="Pfam" id="PF13495">
    <property type="entry name" value="Phage_int_SAM_4"/>
    <property type="match status" value="1"/>
</dbReference>
<evidence type="ECO:0000256" key="2">
    <source>
        <dbReference type="ARBA" id="ARBA00022908"/>
    </source>
</evidence>
<dbReference type="InterPro" id="IPR004107">
    <property type="entry name" value="Integrase_SAM-like_N"/>
</dbReference>
<comment type="similarity">
    <text evidence="1">Belongs to the 'phage' integrase family.</text>
</comment>
<evidence type="ECO:0000313" key="6">
    <source>
        <dbReference type="EMBL" id="QNN71659.1"/>
    </source>
</evidence>
<accession>A0A7G9SUY4</accession>
<dbReference type="InterPro" id="IPR013762">
    <property type="entry name" value="Integrase-like_cat_sf"/>
</dbReference>
<keyword evidence="2" id="KW-0229">DNA integration</keyword>
<dbReference type="Proteomes" id="UP000515804">
    <property type="component" value="Chromosome"/>
</dbReference>
<evidence type="ECO:0000256" key="4">
    <source>
        <dbReference type="ARBA" id="ARBA00023172"/>
    </source>
</evidence>
<dbReference type="PROSITE" id="PS51898">
    <property type="entry name" value="TYR_RECOMBINASE"/>
    <property type="match status" value="1"/>
</dbReference>
<dbReference type="PANTHER" id="PTHR30349">
    <property type="entry name" value="PHAGE INTEGRASE-RELATED"/>
    <property type="match status" value="1"/>
</dbReference>
<dbReference type="SUPFAM" id="SSF56349">
    <property type="entry name" value="DNA breaking-rejoining enzymes"/>
    <property type="match status" value="1"/>
</dbReference>
<sequence>MAQVGLACRRRHLSRSTEAAYRYWARRLIDFLDGQALETAGVVRFLDQLASVEHVSASTHLQALHGVLFLFRHVLEREVGRLDGLRTMRRPARVPVVLSVEEVRAILNAMRGMPRLVAALLYGSGMRVGEALALRIKDVDFRAGTITVRAGKGAKDRVAILPRRVRDSMHRLALWRLALHKRDLAQGGGHAPLPNALERKYPSASRAFGWQFMFASSAVRPCPRTGHRLRWHLSPSTVQEAFHEALRMTNCHKQASLHVLRHSFATHLLAQGVDIRTIQQLLGHRHLDTTMIYTHVHQPVRGTVSPLDRF</sequence>
<keyword evidence="3" id="KW-0238">DNA-binding</keyword>
<name>A0A7G9SUY4_9GAMM</name>
<feature type="domain" description="Tyr recombinase" evidence="5">
    <location>
        <begin position="93"/>
        <end position="308"/>
    </location>
</feature>
<reference evidence="6 7" key="1">
    <citation type="submission" date="2020-08" db="EMBL/GenBank/DDBJ databases">
        <title>Genome sequence of Thermomonas carbonis KCTC 42013T.</title>
        <authorList>
            <person name="Hyun D.-W."/>
            <person name="Bae J.-W."/>
        </authorList>
    </citation>
    <scope>NUCLEOTIDE SEQUENCE [LARGE SCALE GENOMIC DNA]</scope>
    <source>
        <strain evidence="6 7">KCTC 42013</strain>
    </source>
</reference>
<dbReference type="Gene3D" id="1.10.443.10">
    <property type="entry name" value="Intergrase catalytic core"/>
    <property type="match status" value="1"/>
</dbReference>
<dbReference type="InterPro" id="IPR011010">
    <property type="entry name" value="DNA_brk_join_enz"/>
</dbReference>
<dbReference type="Gene3D" id="1.10.150.130">
    <property type="match status" value="1"/>
</dbReference>
<keyword evidence="4" id="KW-0233">DNA recombination</keyword>
<dbReference type="InterPro" id="IPR050090">
    <property type="entry name" value="Tyrosine_recombinase_XerCD"/>
</dbReference>
<protein>
    <submittedName>
        <fullName evidence="6">Integron integrase</fullName>
    </submittedName>
</protein>
<dbReference type="PANTHER" id="PTHR30349:SF64">
    <property type="entry name" value="PROPHAGE INTEGRASE INTD-RELATED"/>
    <property type="match status" value="1"/>
</dbReference>
<dbReference type="GO" id="GO:0015074">
    <property type="term" value="P:DNA integration"/>
    <property type="evidence" value="ECO:0007669"/>
    <property type="project" value="UniProtKB-KW"/>
</dbReference>
<dbReference type="InterPro" id="IPR011946">
    <property type="entry name" value="Integrase_integron-type"/>
</dbReference>
<proteinExistence type="inferred from homology"/>